<dbReference type="OrthoDB" id="9810980at2"/>
<evidence type="ECO:0000313" key="14">
    <source>
        <dbReference type="Proteomes" id="UP000215377"/>
    </source>
</evidence>
<dbReference type="Gene3D" id="2.40.50.100">
    <property type="match status" value="1"/>
</dbReference>
<dbReference type="Pfam" id="PF25994">
    <property type="entry name" value="HH_AprE"/>
    <property type="match status" value="1"/>
</dbReference>
<dbReference type="AlphaFoldDB" id="A0A225NW66"/>
<keyword evidence="6 9" id="KW-0812">Transmembrane</keyword>
<evidence type="ECO:0000256" key="10">
    <source>
        <dbReference type="SAM" id="Coils"/>
    </source>
</evidence>
<name>A0A225NW66_9RHOB</name>
<dbReference type="Proteomes" id="UP000215377">
    <property type="component" value="Unassembled WGS sequence"/>
</dbReference>
<evidence type="ECO:0000256" key="1">
    <source>
        <dbReference type="ARBA" id="ARBA00004377"/>
    </source>
</evidence>
<dbReference type="PRINTS" id="PR01490">
    <property type="entry name" value="RTXTOXIND"/>
</dbReference>
<dbReference type="EMBL" id="AQQR01000002">
    <property type="protein sequence ID" value="OWU75986.1"/>
    <property type="molecule type" value="Genomic_DNA"/>
</dbReference>
<evidence type="ECO:0000313" key="13">
    <source>
        <dbReference type="EMBL" id="OWU75986.1"/>
    </source>
</evidence>
<keyword evidence="8 9" id="KW-0472">Membrane</keyword>
<evidence type="ECO:0000259" key="11">
    <source>
        <dbReference type="Pfam" id="PF25994"/>
    </source>
</evidence>
<dbReference type="RefSeq" id="WP_088649179.1">
    <property type="nucleotide sequence ID" value="NZ_AQQR01000002.1"/>
</dbReference>
<evidence type="ECO:0000256" key="7">
    <source>
        <dbReference type="ARBA" id="ARBA00022989"/>
    </source>
</evidence>
<evidence type="ECO:0000256" key="4">
    <source>
        <dbReference type="ARBA" id="ARBA00022475"/>
    </source>
</evidence>
<dbReference type="InterPro" id="IPR010129">
    <property type="entry name" value="T1SS_HlyD"/>
</dbReference>
<reference evidence="13 14" key="1">
    <citation type="submission" date="2013-04" db="EMBL/GenBank/DDBJ databases">
        <title>Oceanicola sp. 22II1-22F33 Genome Sequencing.</title>
        <authorList>
            <person name="Lai Q."/>
            <person name="Li G."/>
            <person name="Shao Z."/>
        </authorList>
    </citation>
    <scope>NUCLEOTIDE SEQUENCE [LARGE SCALE GENOMIC DNA]</scope>
    <source>
        <strain evidence="13 14">22II1-22F33</strain>
    </source>
</reference>
<dbReference type="PANTHER" id="PTHR30386:SF17">
    <property type="entry name" value="ALKALINE PROTEASE SECRETION PROTEIN APRE"/>
    <property type="match status" value="1"/>
</dbReference>
<feature type="transmembrane region" description="Helical" evidence="9">
    <location>
        <begin position="12"/>
        <end position="32"/>
    </location>
</feature>
<feature type="domain" description="AprE-like beta-barrel" evidence="12">
    <location>
        <begin position="320"/>
        <end position="410"/>
    </location>
</feature>
<dbReference type="GO" id="GO:0015031">
    <property type="term" value="P:protein transport"/>
    <property type="evidence" value="ECO:0007669"/>
    <property type="project" value="InterPro"/>
</dbReference>
<dbReference type="InterPro" id="IPR058781">
    <property type="entry name" value="HH_AprE-like"/>
</dbReference>
<dbReference type="Gene3D" id="2.40.30.170">
    <property type="match status" value="1"/>
</dbReference>
<keyword evidence="10" id="KW-0175">Coiled coil</keyword>
<keyword evidence="7 9" id="KW-1133">Transmembrane helix</keyword>
<proteinExistence type="inferred from homology"/>
<comment type="subcellular location">
    <subcellularLocation>
        <location evidence="1 9">Cell inner membrane</location>
        <topology evidence="1 9">Single-pass membrane protein</topology>
    </subcellularLocation>
</comment>
<evidence type="ECO:0000256" key="6">
    <source>
        <dbReference type="ARBA" id="ARBA00022692"/>
    </source>
</evidence>
<keyword evidence="3 9" id="KW-0813">Transport</keyword>
<comment type="similarity">
    <text evidence="2 9">Belongs to the membrane fusion protein (MFP) (TC 8.A.1) family.</text>
</comment>
<dbReference type="InterPro" id="IPR058982">
    <property type="entry name" value="Beta-barrel_AprE"/>
</dbReference>
<evidence type="ECO:0000256" key="8">
    <source>
        <dbReference type="ARBA" id="ARBA00023136"/>
    </source>
</evidence>
<keyword evidence="5 9" id="KW-0997">Cell inner membrane</keyword>
<evidence type="ECO:0000259" key="12">
    <source>
        <dbReference type="Pfam" id="PF26002"/>
    </source>
</evidence>
<comment type="caution">
    <text evidence="13">The sequence shown here is derived from an EMBL/GenBank/DDBJ whole genome shotgun (WGS) entry which is preliminary data.</text>
</comment>
<sequence>MSDKRYSAGLPLTLGLIALLVLVGGFGTWAVLSNIAGAVVVSGRIEVDRNRQVVQHLEGGVVEKIFVDEGDEVVAGEVLIRLDDENVRPNLAITENQLYELMARRGRLEAEQDGLDEITFDPELIEVSKTRPQVKAQMDGQIRQFQAQNETIEREIEQLEKRRSQTASQIEGIDAQRAALSVQLELIQKRLEDLRPAVDQGLVQAGVFLDLQREAARLDGQVGDLTAQRAQSEGRITEIDIEILKLGSQRREEATTQLRELQYQEVGLAEEARSLRDKLARLEITAPVSGIVYGMQVHTPRSVIRGGDPVLYLVPQDRPLVIAARVQPVHIDQVHTGQEVILRFPAFNQRQTPELNGVVTLVSADAFDDENSQMSFYRAEIQLSEGEQAKLPGGTVLIPGMPVEAFIRTEDRSPMAYLVKPLADYFTKAFRET</sequence>
<evidence type="ECO:0000256" key="2">
    <source>
        <dbReference type="ARBA" id="ARBA00009477"/>
    </source>
</evidence>
<dbReference type="GO" id="GO:0005886">
    <property type="term" value="C:plasma membrane"/>
    <property type="evidence" value="ECO:0007669"/>
    <property type="project" value="UniProtKB-SubCell"/>
</dbReference>
<keyword evidence="4 9" id="KW-1003">Cell membrane</keyword>
<evidence type="ECO:0000256" key="3">
    <source>
        <dbReference type="ARBA" id="ARBA00022448"/>
    </source>
</evidence>
<protein>
    <recommendedName>
        <fullName evidence="9">Membrane fusion protein (MFP) family protein</fullName>
    </recommendedName>
</protein>
<accession>A0A225NW66</accession>
<feature type="domain" description="AprE-like long alpha-helical hairpin" evidence="11">
    <location>
        <begin position="88"/>
        <end position="278"/>
    </location>
</feature>
<dbReference type="NCBIfam" id="TIGR01843">
    <property type="entry name" value="type_I_hlyD"/>
    <property type="match status" value="1"/>
</dbReference>
<gene>
    <name evidence="13" type="ORF">ATO3_07380</name>
</gene>
<feature type="coiled-coil region" evidence="10">
    <location>
        <begin position="135"/>
        <end position="176"/>
    </location>
</feature>
<evidence type="ECO:0000256" key="5">
    <source>
        <dbReference type="ARBA" id="ARBA00022519"/>
    </source>
</evidence>
<dbReference type="InterPro" id="IPR050739">
    <property type="entry name" value="MFP"/>
</dbReference>
<organism evidence="13 14">
    <name type="scientific">Marinibacterium profundimaris</name>
    <dbReference type="NCBI Taxonomy" id="1679460"/>
    <lineage>
        <taxon>Bacteria</taxon>
        <taxon>Pseudomonadati</taxon>
        <taxon>Pseudomonadota</taxon>
        <taxon>Alphaproteobacteria</taxon>
        <taxon>Rhodobacterales</taxon>
        <taxon>Paracoccaceae</taxon>
        <taxon>Marinibacterium</taxon>
    </lineage>
</organism>
<dbReference type="PANTHER" id="PTHR30386">
    <property type="entry name" value="MEMBRANE FUSION SUBUNIT OF EMRAB-TOLC MULTIDRUG EFFLUX PUMP"/>
    <property type="match status" value="1"/>
</dbReference>
<dbReference type="Pfam" id="PF26002">
    <property type="entry name" value="Beta-barrel_AprE"/>
    <property type="match status" value="1"/>
</dbReference>
<keyword evidence="14" id="KW-1185">Reference proteome</keyword>
<evidence type="ECO:0000256" key="9">
    <source>
        <dbReference type="RuleBase" id="RU365093"/>
    </source>
</evidence>